<dbReference type="Pfam" id="PF01022">
    <property type="entry name" value="HTH_5"/>
    <property type="match status" value="1"/>
</dbReference>
<dbReference type="InterPro" id="IPR036388">
    <property type="entry name" value="WH-like_DNA-bd_sf"/>
</dbReference>
<dbReference type="STRING" id="1069536.SINU_10995"/>
<protein>
    <submittedName>
        <fullName evidence="6">ArsR family transcriptional regulator</fullName>
    </submittedName>
</protein>
<evidence type="ECO:0000256" key="3">
    <source>
        <dbReference type="ARBA" id="ARBA00023163"/>
    </source>
</evidence>
<dbReference type="SMART" id="SM00418">
    <property type="entry name" value="HTH_ARSR"/>
    <property type="match status" value="1"/>
</dbReference>
<name>A0A0U1QMB1_9BACL</name>
<gene>
    <name evidence="6" type="ORF">SINU_10995</name>
</gene>
<dbReference type="RefSeq" id="WP_029548228.1">
    <property type="nucleotide sequence ID" value="NZ_AFVQ02000154.1"/>
</dbReference>
<dbReference type="PROSITE" id="PS50987">
    <property type="entry name" value="HTH_ARSR_2"/>
    <property type="match status" value="1"/>
</dbReference>
<organism evidence="6 7">
    <name type="scientific">Sporolactobacillus inulinus CASD</name>
    <dbReference type="NCBI Taxonomy" id="1069536"/>
    <lineage>
        <taxon>Bacteria</taxon>
        <taxon>Bacillati</taxon>
        <taxon>Bacillota</taxon>
        <taxon>Bacilli</taxon>
        <taxon>Bacillales</taxon>
        <taxon>Sporolactobacillaceae</taxon>
        <taxon>Sporolactobacillus</taxon>
    </lineage>
</organism>
<dbReference type="GO" id="GO:0046686">
    <property type="term" value="P:response to cadmium ion"/>
    <property type="evidence" value="ECO:0007669"/>
    <property type="project" value="UniProtKB-KW"/>
</dbReference>
<reference evidence="6 7" key="1">
    <citation type="journal article" date="2011" name="J. Bacteriol.">
        <title>Draft genome sequence of Sporolactobacillus inulinus strain CASD, an efficient D-lactic acid-producing bacterium with high-concentration lactate tolerance capability.</title>
        <authorList>
            <person name="Yu B."/>
            <person name="Su F."/>
            <person name="Wang L."/>
            <person name="Xu K."/>
            <person name="Zhao B."/>
            <person name="Xu P."/>
        </authorList>
    </citation>
    <scope>NUCLEOTIDE SEQUENCE [LARGE SCALE GENOMIC DNA]</scope>
    <source>
        <strain evidence="6 7">CASD</strain>
    </source>
</reference>
<keyword evidence="4" id="KW-0105">Cadmium resistance</keyword>
<dbReference type="AlphaFoldDB" id="A0A0U1QMB1"/>
<dbReference type="PANTHER" id="PTHR43132:SF6">
    <property type="entry name" value="HTH-TYPE TRANSCRIPTIONAL REPRESSOR CZRA"/>
    <property type="match status" value="1"/>
</dbReference>
<keyword evidence="7" id="KW-1185">Reference proteome</keyword>
<evidence type="ECO:0000313" key="6">
    <source>
        <dbReference type="EMBL" id="KLI01933.1"/>
    </source>
</evidence>
<dbReference type="NCBIfam" id="NF033788">
    <property type="entry name" value="HTH_metalloreg"/>
    <property type="match status" value="1"/>
</dbReference>
<proteinExistence type="predicted"/>
<dbReference type="InterPro" id="IPR001845">
    <property type="entry name" value="HTH_ArsR_DNA-bd_dom"/>
</dbReference>
<keyword evidence="3" id="KW-0804">Transcription</keyword>
<comment type="caution">
    <text evidence="6">The sequence shown here is derived from an EMBL/GenBank/DDBJ whole genome shotgun (WGS) entry which is preliminary data.</text>
</comment>
<dbReference type="InterPro" id="IPR051011">
    <property type="entry name" value="Metal_resp_trans_reg"/>
</dbReference>
<accession>A0A0U1QMB1</accession>
<keyword evidence="1" id="KW-0805">Transcription regulation</keyword>
<dbReference type="PRINTS" id="PR00778">
    <property type="entry name" value="HTHARSR"/>
</dbReference>
<dbReference type="Proteomes" id="UP000035553">
    <property type="component" value="Unassembled WGS sequence"/>
</dbReference>
<evidence type="ECO:0000256" key="1">
    <source>
        <dbReference type="ARBA" id="ARBA00023015"/>
    </source>
</evidence>
<dbReference type="Gene3D" id="1.10.10.10">
    <property type="entry name" value="Winged helix-like DNA-binding domain superfamily/Winged helix DNA-binding domain"/>
    <property type="match status" value="1"/>
</dbReference>
<dbReference type="OrthoDB" id="9794330at2"/>
<dbReference type="InterPro" id="IPR011991">
    <property type="entry name" value="ArsR-like_HTH"/>
</dbReference>
<dbReference type="PROSITE" id="PS00846">
    <property type="entry name" value="HTH_ARSR_1"/>
    <property type="match status" value="1"/>
</dbReference>
<dbReference type="PANTHER" id="PTHR43132">
    <property type="entry name" value="ARSENICAL RESISTANCE OPERON REPRESSOR ARSR-RELATED"/>
    <property type="match status" value="1"/>
</dbReference>
<evidence type="ECO:0000259" key="5">
    <source>
        <dbReference type="PROSITE" id="PS50987"/>
    </source>
</evidence>
<dbReference type="EMBL" id="AFVQ02000154">
    <property type="protein sequence ID" value="KLI01933.1"/>
    <property type="molecule type" value="Genomic_DNA"/>
</dbReference>
<evidence type="ECO:0000256" key="4">
    <source>
        <dbReference type="ARBA" id="ARBA00043263"/>
    </source>
</evidence>
<dbReference type="GO" id="GO:0003677">
    <property type="term" value="F:DNA binding"/>
    <property type="evidence" value="ECO:0007669"/>
    <property type="project" value="UniProtKB-KW"/>
</dbReference>
<dbReference type="SUPFAM" id="SSF46785">
    <property type="entry name" value="Winged helix' DNA-binding domain"/>
    <property type="match status" value="1"/>
</dbReference>
<dbReference type="InterPro" id="IPR018334">
    <property type="entry name" value="ArsR_HTH"/>
</dbReference>
<keyword evidence="2" id="KW-0238">DNA-binding</keyword>
<feature type="domain" description="HTH arsR-type" evidence="5">
    <location>
        <begin position="28"/>
        <end position="120"/>
    </location>
</feature>
<dbReference type="CDD" id="cd00090">
    <property type="entry name" value="HTH_ARSR"/>
    <property type="match status" value="1"/>
</dbReference>
<sequence>MGSNIDVEICEQTIIHKDVVQKVSKAMSNDEDLENVADLFKIFGDRTRIRLLRALYQSEMCVCDMAYLLDMTQSAISHQLRILKQAKLVKNRKEGKVVYYSLADQHVMQILVQAYDHIKE</sequence>
<evidence type="ECO:0000313" key="7">
    <source>
        <dbReference type="Proteomes" id="UP000035553"/>
    </source>
</evidence>
<dbReference type="GO" id="GO:0003700">
    <property type="term" value="F:DNA-binding transcription factor activity"/>
    <property type="evidence" value="ECO:0007669"/>
    <property type="project" value="InterPro"/>
</dbReference>
<evidence type="ECO:0000256" key="2">
    <source>
        <dbReference type="ARBA" id="ARBA00023125"/>
    </source>
</evidence>
<dbReference type="InterPro" id="IPR036390">
    <property type="entry name" value="WH_DNA-bd_sf"/>
</dbReference>